<organism evidence="2 3">
    <name type="scientific">Amanita muscaria (strain Koide BX008)</name>
    <dbReference type="NCBI Taxonomy" id="946122"/>
    <lineage>
        <taxon>Eukaryota</taxon>
        <taxon>Fungi</taxon>
        <taxon>Dikarya</taxon>
        <taxon>Basidiomycota</taxon>
        <taxon>Agaricomycotina</taxon>
        <taxon>Agaricomycetes</taxon>
        <taxon>Agaricomycetidae</taxon>
        <taxon>Agaricales</taxon>
        <taxon>Pluteineae</taxon>
        <taxon>Amanitaceae</taxon>
        <taxon>Amanita</taxon>
    </lineage>
</organism>
<evidence type="ECO:0000313" key="3">
    <source>
        <dbReference type="Proteomes" id="UP000054549"/>
    </source>
</evidence>
<dbReference type="GO" id="GO:0006289">
    <property type="term" value="P:nucleotide-excision repair"/>
    <property type="evidence" value="ECO:0007669"/>
    <property type="project" value="TreeGrafter"/>
</dbReference>
<reference evidence="2 3" key="1">
    <citation type="submission" date="2014-04" db="EMBL/GenBank/DDBJ databases">
        <title>Evolutionary Origins and Diversification of the Mycorrhizal Mutualists.</title>
        <authorList>
            <consortium name="DOE Joint Genome Institute"/>
            <consortium name="Mycorrhizal Genomics Consortium"/>
            <person name="Kohler A."/>
            <person name="Kuo A."/>
            <person name="Nagy L.G."/>
            <person name="Floudas D."/>
            <person name="Copeland A."/>
            <person name="Barry K.W."/>
            <person name="Cichocki N."/>
            <person name="Veneault-Fourrey C."/>
            <person name="LaButti K."/>
            <person name="Lindquist E.A."/>
            <person name="Lipzen A."/>
            <person name="Lundell T."/>
            <person name="Morin E."/>
            <person name="Murat C."/>
            <person name="Riley R."/>
            <person name="Ohm R."/>
            <person name="Sun H."/>
            <person name="Tunlid A."/>
            <person name="Henrissat B."/>
            <person name="Grigoriev I.V."/>
            <person name="Hibbett D.S."/>
            <person name="Martin F."/>
        </authorList>
    </citation>
    <scope>NUCLEOTIDE SEQUENCE [LARGE SCALE GENOMIC DNA]</scope>
    <source>
        <strain evidence="2 3">Koide BX008</strain>
    </source>
</reference>
<dbReference type="Proteomes" id="UP000054549">
    <property type="component" value="Unassembled WGS sequence"/>
</dbReference>
<dbReference type="STRING" id="946122.A0A0C2SW79"/>
<dbReference type="AlphaFoldDB" id="A0A0C2SW79"/>
<evidence type="ECO:0000259" key="1">
    <source>
        <dbReference type="Pfam" id="PF04056"/>
    </source>
</evidence>
<dbReference type="Pfam" id="PF04056">
    <property type="entry name" value="Ssl1"/>
    <property type="match status" value="1"/>
</dbReference>
<dbReference type="EMBL" id="KN818230">
    <property type="protein sequence ID" value="KIL67715.1"/>
    <property type="molecule type" value="Genomic_DNA"/>
</dbReference>
<sequence length="171" mass="19352">MGSVNARSWDMVQEDEAGSLQTSVEELLARGRRKRLLAPAAAVRRTIIRHLILLLNLSASMMDRDMRLTRFDLMLQYAREFITEWFDQNSLGQMGIVGMRSGLGEKIGRCECQASPSYSSYKCIGNSTHSRQETLKMFSAQSQSDISSNRRRALGLLRACELLEPVWCRGC</sequence>
<dbReference type="Gene3D" id="3.40.50.410">
    <property type="entry name" value="von Willebrand factor, type A domain"/>
    <property type="match status" value="1"/>
</dbReference>
<dbReference type="PANTHER" id="PTHR12695:SF2">
    <property type="entry name" value="GENERAL TRANSCRIPTION FACTOR IIH SUBUNIT 2-RELATED"/>
    <property type="match status" value="1"/>
</dbReference>
<dbReference type="InParanoid" id="A0A0C2SW79"/>
<evidence type="ECO:0000313" key="2">
    <source>
        <dbReference type="EMBL" id="KIL67715.1"/>
    </source>
</evidence>
<dbReference type="PANTHER" id="PTHR12695">
    <property type="entry name" value="GENERAL TRANSCRIPTION FACTOR IIH SUBUNIT 2"/>
    <property type="match status" value="1"/>
</dbReference>
<dbReference type="HOGENOM" id="CLU_1562481_0_0_1"/>
<dbReference type="InterPro" id="IPR036465">
    <property type="entry name" value="vWFA_dom_sf"/>
</dbReference>
<protein>
    <recommendedName>
        <fullName evidence="1">Ssl1-like domain-containing protein</fullName>
    </recommendedName>
</protein>
<accession>A0A0C2SW79</accession>
<dbReference type="InterPro" id="IPR007198">
    <property type="entry name" value="Ssl1-like"/>
</dbReference>
<keyword evidence="3" id="KW-1185">Reference proteome</keyword>
<feature type="domain" description="Ssl1-like" evidence="1">
    <location>
        <begin position="55"/>
        <end position="139"/>
    </location>
</feature>
<proteinExistence type="predicted"/>
<name>A0A0C2SW79_AMAMK</name>
<gene>
    <name evidence="2" type="ORF">M378DRAFT_972858</name>
</gene>
<dbReference type="GO" id="GO:0006357">
    <property type="term" value="P:regulation of transcription by RNA polymerase II"/>
    <property type="evidence" value="ECO:0007669"/>
    <property type="project" value="TreeGrafter"/>
</dbReference>
<dbReference type="OrthoDB" id="284275at2759"/>
<dbReference type="GO" id="GO:0005675">
    <property type="term" value="C:transcription factor TFIIH holo complex"/>
    <property type="evidence" value="ECO:0007669"/>
    <property type="project" value="TreeGrafter"/>
</dbReference>